<keyword evidence="2" id="KW-1185">Reference proteome</keyword>
<evidence type="ECO:0000313" key="2">
    <source>
        <dbReference type="Proteomes" id="UP000254337"/>
    </source>
</evidence>
<dbReference type="RefSeq" id="WP_087478387.1">
    <property type="nucleotide sequence ID" value="NZ_DYXP01000051.1"/>
</dbReference>
<proteinExistence type="predicted"/>
<dbReference type="OrthoDB" id="9773631at2"/>
<dbReference type="Proteomes" id="UP000254337">
    <property type="component" value="Chromosome"/>
</dbReference>
<dbReference type="NCBIfam" id="TIGR01784">
    <property type="entry name" value="T_den_put_tspse"/>
    <property type="match status" value="1"/>
</dbReference>
<reference evidence="1 2" key="1">
    <citation type="submission" date="2018-05" db="EMBL/GenBank/DDBJ databases">
        <title>Complete genome sequence of Megasphaera sp. AJH120T, isolated from the ceca of a chicken.</title>
        <authorList>
            <person name="Maki J."/>
            <person name="Looft T."/>
        </authorList>
    </citation>
    <scope>NUCLEOTIDE SEQUENCE [LARGE SCALE GENOMIC DNA]</scope>
    <source>
        <strain evidence="1 2">AJH120</strain>
    </source>
</reference>
<dbReference type="KEGG" id="meg:DKB62_08610"/>
<name>A0A346B0I0_9FIRM</name>
<sequence length="192" mass="22154">MFDILQVRKVMRNKRLCQYLIEKILNIKIADITYPDVEKTIDIRLDSKSVRLDVYVKDDTGRVFDIEMQCENEPNGGLTKRTRYYQAMIDMEILETGEDYDCLNPSYIIFICTFDAFGDGLPVYTFRNHCIEKEAIELGDEGTKLFLNCKGDDKALDPDIRAFLRYVDGKVAECARVSADYVTELGKKNCLL</sequence>
<protein>
    <submittedName>
        <fullName evidence="1">Rpn family recombination-promoting nuclease/putative transposase</fullName>
    </submittedName>
</protein>
<evidence type="ECO:0000313" key="1">
    <source>
        <dbReference type="EMBL" id="AXL21623.1"/>
    </source>
</evidence>
<accession>A0A346B0I0</accession>
<dbReference type="Pfam" id="PF12784">
    <property type="entry name" value="PDDEXK_2"/>
    <property type="match status" value="1"/>
</dbReference>
<dbReference type="EMBL" id="CP029462">
    <property type="protein sequence ID" value="AXL21623.1"/>
    <property type="molecule type" value="Genomic_DNA"/>
</dbReference>
<gene>
    <name evidence="1" type="ORF">DKB62_08610</name>
</gene>
<organism evidence="1 2">
    <name type="scientific">Megasphaera stantonii</name>
    <dbReference type="NCBI Taxonomy" id="2144175"/>
    <lineage>
        <taxon>Bacteria</taxon>
        <taxon>Bacillati</taxon>
        <taxon>Bacillota</taxon>
        <taxon>Negativicutes</taxon>
        <taxon>Veillonellales</taxon>
        <taxon>Veillonellaceae</taxon>
        <taxon>Megasphaera</taxon>
    </lineage>
</organism>
<dbReference type="AlphaFoldDB" id="A0A346B0I0"/>
<dbReference type="InterPro" id="IPR010106">
    <property type="entry name" value="RpnA"/>
</dbReference>